<gene>
    <name evidence="1" type="ORF">CVLEPA_LOCUS4421</name>
</gene>
<evidence type="ECO:0000313" key="1">
    <source>
        <dbReference type="EMBL" id="CAK8674754.1"/>
    </source>
</evidence>
<organism evidence="1 2">
    <name type="scientific">Clavelina lepadiformis</name>
    <name type="common">Light-bulb sea squirt</name>
    <name type="synonym">Ascidia lepadiformis</name>
    <dbReference type="NCBI Taxonomy" id="159417"/>
    <lineage>
        <taxon>Eukaryota</taxon>
        <taxon>Metazoa</taxon>
        <taxon>Chordata</taxon>
        <taxon>Tunicata</taxon>
        <taxon>Ascidiacea</taxon>
        <taxon>Aplousobranchia</taxon>
        <taxon>Clavelinidae</taxon>
        <taxon>Clavelina</taxon>
    </lineage>
</organism>
<proteinExistence type="predicted"/>
<evidence type="ECO:0000313" key="2">
    <source>
        <dbReference type="Proteomes" id="UP001642483"/>
    </source>
</evidence>
<dbReference type="EMBL" id="CAWYQH010000013">
    <property type="protein sequence ID" value="CAK8674754.1"/>
    <property type="molecule type" value="Genomic_DNA"/>
</dbReference>
<reference evidence="1 2" key="1">
    <citation type="submission" date="2024-02" db="EMBL/GenBank/DDBJ databases">
        <authorList>
            <person name="Daric V."/>
            <person name="Darras S."/>
        </authorList>
    </citation>
    <scope>NUCLEOTIDE SEQUENCE [LARGE SCALE GENOMIC DNA]</scope>
</reference>
<sequence>MVLLLAKPSFASRFWSSDPLLQDPTGHQICSSLPGTYITVDVCIFKQTDQTIWLDTSDVPD</sequence>
<dbReference type="Proteomes" id="UP001642483">
    <property type="component" value="Unassembled WGS sequence"/>
</dbReference>
<comment type="caution">
    <text evidence="1">The sequence shown here is derived from an EMBL/GenBank/DDBJ whole genome shotgun (WGS) entry which is preliminary data.</text>
</comment>
<protein>
    <submittedName>
        <fullName evidence="1">Uncharacterized protein</fullName>
    </submittedName>
</protein>
<keyword evidence="2" id="KW-1185">Reference proteome</keyword>
<accession>A0ABP0F4X5</accession>
<name>A0ABP0F4X5_CLALP</name>